<keyword evidence="1" id="KW-0812">Transmembrane</keyword>
<evidence type="ECO:0000256" key="1">
    <source>
        <dbReference type="SAM" id="Phobius"/>
    </source>
</evidence>
<sequence length="117" mass="13289">MSKKVTKIKKRVFEILIVSSVLLAITSSITVLSISFIPKKHLSNWLIGIGSVCLVLDIILLISVICGVTFLTKNRNIDDAERFKVRSILDFGLLYFVQSAKIDRVIEHYKSHRDIED</sequence>
<proteinExistence type="predicted"/>
<keyword evidence="3" id="KW-1185">Reference proteome</keyword>
<keyword evidence="1" id="KW-1133">Transmembrane helix</keyword>
<dbReference type="OrthoDB" id="390341at2"/>
<dbReference type="EMBL" id="CP017015">
    <property type="protein sequence ID" value="AOG60488.1"/>
    <property type="molecule type" value="Genomic_DNA"/>
</dbReference>
<accession>A0A1B3SKL5</accession>
<name>A0A1B3SKL5_9MOLU</name>
<dbReference type="KEGG" id="shj:SHELI_v1c05370"/>
<dbReference type="RefSeq" id="WP_069116468.1">
    <property type="nucleotide sequence ID" value="NZ_CP017015.1"/>
</dbReference>
<dbReference type="Proteomes" id="UP000094378">
    <property type="component" value="Chromosome"/>
</dbReference>
<evidence type="ECO:0000313" key="3">
    <source>
        <dbReference type="Proteomes" id="UP000094378"/>
    </source>
</evidence>
<feature type="transmembrane region" description="Helical" evidence="1">
    <location>
        <begin position="12"/>
        <end position="37"/>
    </location>
</feature>
<dbReference type="STRING" id="216938.SHELI_v1c05370"/>
<keyword evidence="1" id="KW-0472">Membrane</keyword>
<reference evidence="2 3" key="1">
    <citation type="submission" date="2016-08" db="EMBL/GenBank/DDBJ databases">
        <title>Complete genome sequence of Spiroplasma helicoides TABS-2 (DSM 22551).</title>
        <authorList>
            <person name="Shen W.-Y."/>
            <person name="Lo W.-S."/>
            <person name="Lai Y.-C."/>
            <person name="Kuo C.-H."/>
        </authorList>
    </citation>
    <scope>NUCLEOTIDE SEQUENCE [LARGE SCALE GENOMIC DNA]</scope>
    <source>
        <strain evidence="2 3">TABS-2</strain>
    </source>
</reference>
<evidence type="ECO:0000313" key="2">
    <source>
        <dbReference type="EMBL" id="AOG60488.1"/>
    </source>
</evidence>
<gene>
    <name evidence="2" type="ORF">SHELI_v1c05370</name>
</gene>
<organism evidence="2 3">
    <name type="scientific">Spiroplasma helicoides</name>
    <dbReference type="NCBI Taxonomy" id="216938"/>
    <lineage>
        <taxon>Bacteria</taxon>
        <taxon>Bacillati</taxon>
        <taxon>Mycoplasmatota</taxon>
        <taxon>Mollicutes</taxon>
        <taxon>Entomoplasmatales</taxon>
        <taxon>Spiroplasmataceae</taxon>
        <taxon>Spiroplasma</taxon>
    </lineage>
</organism>
<feature type="transmembrane region" description="Helical" evidence="1">
    <location>
        <begin position="49"/>
        <end position="72"/>
    </location>
</feature>
<dbReference type="AlphaFoldDB" id="A0A1B3SKL5"/>
<protein>
    <submittedName>
        <fullName evidence="2">Uncharacterized protein</fullName>
    </submittedName>
</protein>